<evidence type="ECO:0000256" key="10">
    <source>
        <dbReference type="RuleBase" id="RU004384"/>
    </source>
</evidence>
<keyword evidence="6 9" id="KW-0449">Lipoprotein</keyword>
<evidence type="ECO:0000256" key="1">
    <source>
        <dbReference type="ARBA" id="ARBA00004419"/>
    </source>
</evidence>
<dbReference type="GO" id="GO:0006950">
    <property type="term" value="P:response to stress"/>
    <property type="evidence" value="ECO:0007669"/>
    <property type="project" value="UniProtKB-ARBA"/>
</dbReference>
<organism evidence="12 13">
    <name type="scientific">Riccia sorocarpa</name>
    <dbReference type="NCBI Taxonomy" id="122646"/>
    <lineage>
        <taxon>Eukaryota</taxon>
        <taxon>Viridiplantae</taxon>
        <taxon>Streptophyta</taxon>
        <taxon>Embryophyta</taxon>
        <taxon>Marchantiophyta</taxon>
        <taxon>Marchantiopsida</taxon>
        <taxon>Marchantiidae</taxon>
        <taxon>Marchantiales</taxon>
        <taxon>Ricciaceae</taxon>
        <taxon>Riccia</taxon>
    </lineage>
</organism>
<evidence type="ECO:0000256" key="3">
    <source>
        <dbReference type="ARBA" id="ARBA00022490"/>
    </source>
</evidence>
<keyword evidence="4 10" id="KW-0072">Autophagy</keyword>
<keyword evidence="5" id="KW-0472">Membrane</keyword>
<sequence>MGESEFQFKQTNSLESRQAESSRILEKYPDRVPVIVKRADKSSIPDIDKKKFLVPMDLAVGQFVFVIRKRMKLTPEKAIFVFVKDVLPPTSAMMAQIYDEYKDPDGFLYMTYSGENTFGCFQKMEWKQHHSSFAAPVAVEDFVNGIRSEVNVSIPFIRARGRLTISVFLTNENTISVVVT</sequence>
<name>A0ABD3I0Y4_9MARC</name>
<dbReference type="InterPro" id="IPR004241">
    <property type="entry name" value="Atg8-like"/>
</dbReference>
<keyword evidence="13" id="KW-1185">Reference proteome</keyword>
<dbReference type="SUPFAM" id="SSF54236">
    <property type="entry name" value="Ubiquitin-like"/>
    <property type="match status" value="1"/>
</dbReference>
<dbReference type="Gene3D" id="3.10.20.90">
    <property type="entry name" value="Phosphatidylinositol 3-kinase Catalytic Subunit, Chain A, domain 1"/>
    <property type="match status" value="1"/>
</dbReference>
<comment type="similarity">
    <text evidence="2 10">Belongs to the ATG8 family.</text>
</comment>
<evidence type="ECO:0000256" key="8">
    <source>
        <dbReference type="ARBA" id="ARBA00037868"/>
    </source>
</evidence>
<evidence type="ECO:0000256" key="4">
    <source>
        <dbReference type="ARBA" id="ARBA00023006"/>
    </source>
</evidence>
<reference evidence="12 13" key="1">
    <citation type="submission" date="2024-09" db="EMBL/GenBank/DDBJ databases">
        <title>Chromosome-scale assembly of Riccia sorocarpa.</title>
        <authorList>
            <person name="Paukszto L."/>
        </authorList>
    </citation>
    <scope>NUCLEOTIDE SEQUENCE [LARGE SCALE GENOMIC DNA]</scope>
    <source>
        <strain evidence="12">LP-2024</strain>
        <tissue evidence="12">Aerial parts of the thallus</tissue>
    </source>
</reference>
<dbReference type="GO" id="GO:0005776">
    <property type="term" value="C:autophagosome"/>
    <property type="evidence" value="ECO:0007669"/>
    <property type="project" value="UniProtKB-SubCell"/>
</dbReference>
<accession>A0ABD3I0Y4</accession>
<dbReference type="CDD" id="cd16128">
    <property type="entry name" value="Ubl_ATG8"/>
    <property type="match status" value="1"/>
</dbReference>
<dbReference type="AlphaFoldDB" id="A0ABD3I0Y4"/>
<evidence type="ECO:0000256" key="7">
    <source>
        <dbReference type="ARBA" id="ARBA00023329"/>
    </source>
</evidence>
<protein>
    <recommendedName>
        <fullName evidence="10">Autophagy-related protein</fullName>
    </recommendedName>
</protein>
<evidence type="ECO:0000256" key="11">
    <source>
        <dbReference type="SAM" id="MobiDB-lite"/>
    </source>
</evidence>
<dbReference type="PANTHER" id="PTHR10969">
    <property type="entry name" value="MICROTUBULE-ASSOCIATED PROTEINS 1A/1B LIGHT CHAIN 3-RELATED"/>
    <property type="match status" value="1"/>
</dbReference>
<proteinExistence type="inferred from homology"/>
<dbReference type="FunFam" id="3.10.20.90:FF:000149">
    <property type="entry name" value="microtubule-associated proteins 1A/1B light chain 3C"/>
    <property type="match status" value="1"/>
</dbReference>
<evidence type="ECO:0000313" key="13">
    <source>
        <dbReference type="Proteomes" id="UP001633002"/>
    </source>
</evidence>
<feature type="lipid moiety-binding region" description="Phosphatidylserine amidated glycine; alternate" evidence="9">
    <location>
        <position position="119"/>
    </location>
</feature>
<dbReference type="GO" id="GO:0016236">
    <property type="term" value="P:macroautophagy"/>
    <property type="evidence" value="ECO:0007669"/>
    <property type="project" value="UniProtKB-ARBA"/>
</dbReference>
<evidence type="ECO:0000256" key="9">
    <source>
        <dbReference type="PIRSR" id="PIRSR604241-50"/>
    </source>
</evidence>
<keyword evidence="3" id="KW-0963">Cytoplasm</keyword>
<keyword evidence="7" id="KW-0968">Cytoplasmic vesicle</keyword>
<evidence type="ECO:0000313" key="12">
    <source>
        <dbReference type="EMBL" id="KAL3696145.1"/>
    </source>
</evidence>
<comment type="caution">
    <text evidence="12">The sequence shown here is derived from an EMBL/GenBank/DDBJ whole genome shotgun (WGS) entry which is preliminary data.</text>
</comment>
<dbReference type="GO" id="GO:0012505">
    <property type="term" value="C:endomembrane system"/>
    <property type="evidence" value="ECO:0007669"/>
    <property type="project" value="UniProtKB-SubCell"/>
</dbReference>
<evidence type="ECO:0000256" key="5">
    <source>
        <dbReference type="ARBA" id="ARBA00023136"/>
    </source>
</evidence>
<dbReference type="Proteomes" id="UP001633002">
    <property type="component" value="Unassembled WGS sequence"/>
</dbReference>
<dbReference type="Pfam" id="PF02991">
    <property type="entry name" value="ATG8"/>
    <property type="match status" value="1"/>
</dbReference>
<comment type="subcellular location">
    <subcellularLocation>
        <location evidence="1">Cytoplasmic vesicle</location>
        <location evidence="1">Autophagosome</location>
    </subcellularLocation>
    <subcellularLocation>
        <location evidence="8">Endomembrane system</location>
        <topology evidence="8">Lipid-anchor</topology>
    </subcellularLocation>
</comment>
<evidence type="ECO:0000256" key="6">
    <source>
        <dbReference type="ARBA" id="ARBA00023288"/>
    </source>
</evidence>
<gene>
    <name evidence="12" type="ORF">R1sor_010221</name>
</gene>
<feature type="region of interest" description="Disordered" evidence="11">
    <location>
        <begin position="1"/>
        <end position="22"/>
    </location>
</feature>
<evidence type="ECO:0000256" key="2">
    <source>
        <dbReference type="ARBA" id="ARBA00007293"/>
    </source>
</evidence>
<dbReference type="InterPro" id="IPR029071">
    <property type="entry name" value="Ubiquitin-like_domsf"/>
</dbReference>
<feature type="compositionally biased region" description="Polar residues" evidence="11">
    <location>
        <begin position="7"/>
        <end position="16"/>
    </location>
</feature>
<dbReference type="GO" id="GO:0031410">
    <property type="term" value="C:cytoplasmic vesicle"/>
    <property type="evidence" value="ECO:0007669"/>
    <property type="project" value="UniProtKB-KW"/>
</dbReference>
<dbReference type="EMBL" id="JBJQOH010000002">
    <property type="protein sequence ID" value="KAL3696145.1"/>
    <property type="molecule type" value="Genomic_DNA"/>
</dbReference>